<reference evidence="3" key="1">
    <citation type="submission" date="2017-02" db="UniProtKB">
        <authorList>
            <consortium name="WormBaseParasite"/>
        </authorList>
    </citation>
    <scope>IDENTIFICATION</scope>
</reference>
<keyword evidence="2" id="KW-1185">Reference proteome</keyword>
<evidence type="ECO:0000256" key="1">
    <source>
        <dbReference type="SAM" id="MobiDB-lite"/>
    </source>
</evidence>
<dbReference type="AlphaFoldDB" id="A0A0N4ZC47"/>
<name>A0A0N4ZC47_PARTI</name>
<protein>
    <submittedName>
        <fullName evidence="3">Ovule protein</fullName>
    </submittedName>
</protein>
<accession>A0A0N4ZC47</accession>
<dbReference type="Proteomes" id="UP000038045">
    <property type="component" value="Unplaced"/>
</dbReference>
<evidence type="ECO:0000313" key="2">
    <source>
        <dbReference type="Proteomes" id="UP000038045"/>
    </source>
</evidence>
<evidence type="ECO:0000313" key="3">
    <source>
        <dbReference type="WBParaSite" id="PTRK_0000510200.1"/>
    </source>
</evidence>
<feature type="compositionally biased region" description="Polar residues" evidence="1">
    <location>
        <begin position="33"/>
        <end position="43"/>
    </location>
</feature>
<sequence length="143" mass="16230">MKYFSQVNSTNKKDKTKRLSRIDGGVRRKRSASETLRLSSRKTSPSKRGRSSLNFELDYIACILAEKKKYDSEREVLLLCNGLSLKDKNTTEKVHLKTPSCDQSQKIIQQNNTDANDLKKCSVSKLKESEEAMDVSDGNQQNP</sequence>
<organism evidence="2 3">
    <name type="scientific">Parastrongyloides trichosuri</name>
    <name type="common">Possum-specific nematode worm</name>
    <dbReference type="NCBI Taxonomy" id="131310"/>
    <lineage>
        <taxon>Eukaryota</taxon>
        <taxon>Metazoa</taxon>
        <taxon>Ecdysozoa</taxon>
        <taxon>Nematoda</taxon>
        <taxon>Chromadorea</taxon>
        <taxon>Rhabditida</taxon>
        <taxon>Tylenchina</taxon>
        <taxon>Panagrolaimomorpha</taxon>
        <taxon>Strongyloidoidea</taxon>
        <taxon>Strongyloididae</taxon>
        <taxon>Parastrongyloides</taxon>
    </lineage>
</organism>
<feature type="compositionally biased region" description="Polar residues" evidence="1">
    <location>
        <begin position="1"/>
        <end position="10"/>
    </location>
</feature>
<feature type="region of interest" description="Disordered" evidence="1">
    <location>
        <begin position="1"/>
        <end position="50"/>
    </location>
</feature>
<proteinExistence type="predicted"/>
<dbReference type="WBParaSite" id="PTRK_0000510200.1">
    <property type="protein sequence ID" value="PTRK_0000510200.1"/>
    <property type="gene ID" value="PTRK_0000510200"/>
</dbReference>